<sequence length="77" mass="8193">MAELKFVLGLGLLVVGRASFEAVFRDFCFYVWIVAGRCAGDACFIEKLEGRPAARSTACGETVGCVVPLHLGLAISL</sequence>
<comment type="caution">
    <text evidence="2">The sequence shown here is derived from an EMBL/GenBank/DDBJ whole genome shotgun (WGS) entry which is preliminary data.</text>
</comment>
<evidence type="ECO:0000313" key="2">
    <source>
        <dbReference type="EMBL" id="KAF8472908.1"/>
    </source>
</evidence>
<dbReference type="AlphaFoldDB" id="A0A9P5JZ20"/>
<keyword evidence="3" id="KW-1185">Reference proteome</keyword>
<organism evidence="2 3">
    <name type="scientific">Russula ochroleuca</name>
    <dbReference type="NCBI Taxonomy" id="152965"/>
    <lineage>
        <taxon>Eukaryota</taxon>
        <taxon>Fungi</taxon>
        <taxon>Dikarya</taxon>
        <taxon>Basidiomycota</taxon>
        <taxon>Agaricomycotina</taxon>
        <taxon>Agaricomycetes</taxon>
        <taxon>Russulales</taxon>
        <taxon>Russulaceae</taxon>
        <taxon>Russula</taxon>
    </lineage>
</organism>
<evidence type="ECO:0008006" key="4">
    <source>
        <dbReference type="Google" id="ProtNLM"/>
    </source>
</evidence>
<feature type="chain" id="PRO_5040286517" description="Secreted protein" evidence="1">
    <location>
        <begin position="19"/>
        <end position="77"/>
    </location>
</feature>
<reference evidence="2" key="2">
    <citation type="journal article" date="2020" name="Nat. Commun.">
        <title>Large-scale genome sequencing of mycorrhizal fungi provides insights into the early evolution of symbiotic traits.</title>
        <authorList>
            <person name="Miyauchi S."/>
            <person name="Kiss E."/>
            <person name="Kuo A."/>
            <person name="Drula E."/>
            <person name="Kohler A."/>
            <person name="Sanchez-Garcia M."/>
            <person name="Morin E."/>
            <person name="Andreopoulos B."/>
            <person name="Barry K.W."/>
            <person name="Bonito G."/>
            <person name="Buee M."/>
            <person name="Carver A."/>
            <person name="Chen C."/>
            <person name="Cichocki N."/>
            <person name="Clum A."/>
            <person name="Culley D."/>
            <person name="Crous P.W."/>
            <person name="Fauchery L."/>
            <person name="Girlanda M."/>
            <person name="Hayes R.D."/>
            <person name="Keri Z."/>
            <person name="LaButti K."/>
            <person name="Lipzen A."/>
            <person name="Lombard V."/>
            <person name="Magnuson J."/>
            <person name="Maillard F."/>
            <person name="Murat C."/>
            <person name="Nolan M."/>
            <person name="Ohm R.A."/>
            <person name="Pangilinan J."/>
            <person name="Pereira M.F."/>
            <person name="Perotto S."/>
            <person name="Peter M."/>
            <person name="Pfister S."/>
            <person name="Riley R."/>
            <person name="Sitrit Y."/>
            <person name="Stielow J.B."/>
            <person name="Szollosi G."/>
            <person name="Zifcakova L."/>
            <person name="Stursova M."/>
            <person name="Spatafora J.W."/>
            <person name="Tedersoo L."/>
            <person name="Vaario L.M."/>
            <person name="Yamada A."/>
            <person name="Yan M."/>
            <person name="Wang P."/>
            <person name="Xu J."/>
            <person name="Bruns T."/>
            <person name="Baldrian P."/>
            <person name="Vilgalys R."/>
            <person name="Dunand C."/>
            <person name="Henrissat B."/>
            <person name="Grigoriev I.V."/>
            <person name="Hibbett D."/>
            <person name="Nagy L.G."/>
            <person name="Martin F.M."/>
        </authorList>
    </citation>
    <scope>NUCLEOTIDE SEQUENCE</scope>
    <source>
        <strain evidence="2">Prilba</strain>
    </source>
</reference>
<accession>A0A9P5JZ20</accession>
<dbReference type="EMBL" id="WHVB01000019">
    <property type="protein sequence ID" value="KAF8472908.1"/>
    <property type="molecule type" value="Genomic_DNA"/>
</dbReference>
<reference evidence="2" key="1">
    <citation type="submission" date="2019-10" db="EMBL/GenBank/DDBJ databases">
        <authorList>
            <consortium name="DOE Joint Genome Institute"/>
            <person name="Kuo A."/>
            <person name="Miyauchi S."/>
            <person name="Kiss E."/>
            <person name="Drula E."/>
            <person name="Kohler A."/>
            <person name="Sanchez-Garcia M."/>
            <person name="Andreopoulos B."/>
            <person name="Barry K.W."/>
            <person name="Bonito G."/>
            <person name="Buee M."/>
            <person name="Carver A."/>
            <person name="Chen C."/>
            <person name="Cichocki N."/>
            <person name="Clum A."/>
            <person name="Culley D."/>
            <person name="Crous P.W."/>
            <person name="Fauchery L."/>
            <person name="Girlanda M."/>
            <person name="Hayes R."/>
            <person name="Keri Z."/>
            <person name="LaButti K."/>
            <person name="Lipzen A."/>
            <person name="Lombard V."/>
            <person name="Magnuson J."/>
            <person name="Maillard F."/>
            <person name="Morin E."/>
            <person name="Murat C."/>
            <person name="Nolan M."/>
            <person name="Ohm R."/>
            <person name="Pangilinan J."/>
            <person name="Pereira M."/>
            <person name="Perotto S."/>
            <person name="Peter M."/>
            <person name="Riley R."/>
            <person name="Sitrit Y."/>
            <person name="Stielow B."/>
            <person name="Szollosi G."/>
            <person name="Zifcakova L."/>
            <person name="Stursova M."/>
            <person name="Spatafora J.W."/>
            <person name="Tedersoo L."/>
            <person name="Vaario L.-M."/>
            <person name="Yamada A."/>
            <person name="Yan M."/>
            <person name="Wang P."/>
            <person name="Xu J."/>
            <person name="Bruns T."/>
            <person name="Baldrian P."/>
            <person name="Vilgalys R."/>
            <person name="Henrissat B."/>
            <person name="Grigoriev I.V."/>
            <person name="Hibbett D."/>
            <person name="Nagy L.G."/>
            <person name="Martin F.M."/>
        </authorList>
    </citation>
    <scope>NUCLEOTIDE SEQUENCE</scope>
    <source>
        <strain evidence="2">Prilba</strain>
    </source>
</reference>
<gene>
    <name evidence="2" type="ORF">DFH94DRAFT_764493</name>
</gene>
<feature type="signal peptide" evidence="1">
    <location>
        <begin position="1"/>
        <end position="18"/>
    </location>
</feature>
<name>A0A9P5JZ20_9AGAM</name>
<protein>
    <recommendedName>
        <fullName evidence="4">Secreted protein</fullName>
    </recommendedName>
</protein>
<evidence type="ECO:0000256" key="1">
    <source>
        <dbReference type="SAM" id="SignalP"/>
    </source>
</evidence>
<keyword evidence="1" id="KW-0732">Signal</keyword>
<proteinExistence type="predicted"/>
<evidence type="ECO:0000313" key="3">
    <source>
        <dbReference type="Proteomes" id="UP000759537"/>
    </source>
</evidence>
<dbReference type="Proteomes" id="UP000759537">
    <property type="component" value="Unassembled WGS sequence"/>
</dbReference>